<dbReference type="Gene3D" id="3.40.50.300">
    <property type="entry name" value="P-loop containing nucleotide triphosphate hydrolases"/>
    <property type="match status" value="1"/>
</dbReference>
<keyword evidence="6" id="KW-0408">Iron</keyword>
<keyword evidence="8" id="KW-0472">Membrane</keyword>
<sequence length="347" mass="35660">MTSLDLAQVSVTLDGHPVLHDVSLRLADGERLAVVGPSGSGKTTLLRAIAGFERITRGEIRLGDDLVASAERQVASHRRRVGYVAQDGALFPHLTARANIAFGLGGVARGARGGAVAAASALAGIEPDLLERYPHEISGGQQQRVSLARALAPHPRVLLLDEPFSALDTALRAQVRTQVVDALDRAGVTTVLVTHDPAEALAFGHAIAVLDGGRLQQAGSCAEVYAAPATPQVARLLGDTVLLPATREAGSARCPLGLVPVRTDAAGAASALVVMVRPEQLRLTTDATAPAVRVIDVVETGGTALVTVVCDDGTEARVPLRVFGVDLPAVGDTVGVVVDGAGVLYAA</sequence>
<dbReference type="AlphaFoldDB" id="A0A3C1KE85"/>
<evidence type="ECO:0000256" key="4">
    <source>
        <dbReference type="ARBA" id="ARBA00022741"/>
    </source>
</evidence>
<evidence type="ECO:0000256" key="2">
    <source>
        <dbReference type="ARBA" id="ARBA00022475"/>
    </source>
</evidence>
<dbReference type="InterPro" id="IPR003439">
    <property type="entry name" value="ABC_transporter-like_ATP-bd"/>
</dbReference>
<dbReference type="GO" id="GO:0016887">
    <property type="term" value="F:ATP hydrolysis activity"/>
    <property type="evidence" value="ECO:0007669"/>
    <property type="project" value="InterPro"/>
</dbReference>
<dbReference type="InterPro" id="IPR008995">
    <property type="entry name" value="Mo/tungstate-bd_C_term_dom"/>
</dbReference>
<evidence type="ECO:0000256" key="1">
    <source>
        <dbReference type="ARBA" id="ARBA00022448"/>
    </source>
</evidence>
<gene>
    <name evidence="11" type="ORF">DCP95_10395</name>
</gene>
<keyword evidence="4" id="KW-0547">Nucleotide-binding</keyword>
<evidence type="ECO:0000256" key="9">
    <source>
        <dbReference type="ARBA" id="ARBA00066388"/>
    </source>
</evidence>
<accession>A0A3C1KE85</accession>
<dbReference type="InterPro" id="IPR027417">
    <property type="entry name" value="P-loop_NTPase"/>
</dbReference>
<dbReference type="GO" id="GO:0015408">
    <property type="term" value="F:ABC-type ferric iron transporter activity"/>
    <property type="evidence" value="ECO:0007669"/>
    <property type="project" value="InterPro"/>
</dbReference>
<evidence type="ECO:0000313" key="12">
    <source>
        <dbReference type="Proteomes" id="UP000257479"/>
    </source>
</evidence>
<dbReference type="InterPro" id="IPR013611">
    <property type="entry name" value="Transp-assoc_OB_typ2"/>
</dbReference>
<evidence type="ECO:0000256" key="7">
    <source>
        <dbReference type="ARBA" id="ARBA00023065"/>
    </source>
</evidence>
<dbReference type="PANTHER" id="PTHR42781:SF4">
    <property type="entry name" value="SPERMIDINE_PUTRESCINE IMPORT ATP-BINDING PROTEIN POTA"/>
    <property type="match status" value="1"/>
</dbReference>
<protein>
    <recommendedName>
        <fullName evidence="9">ABC-type quaternary amine transporter</fullName>
        <ecNumber evidence="9">7.6.2.9</ecNumber>
    </recommendedName>
</protein>
<dbReference type="CDD" id="cd03259">
    <property type="entry name" value="ABC_Carb_Solutes_like"/>
    <property type="match status" value="1"/>
</dbReference>
<organism evidence="11 12">
    <name type="scientific">Microbacterium ginsengisoli</name>
    <dbReference type="NCBI Taxonomy" id="400772"/>
    <lineage>
        <taxon>Bacteria</taxon>
        <taxon>Bacillati</taxon>
        <taxon>Actinomycetota</taxon>
        <taxon>Actinomycetes</taxon>
        <taxon>Micrococcales</taxon>
        <taxon>Microbacteriaceae</taxon>
        <taxon>Microbacterium</taxon>
    </lineage>
</organism>
<evidence type="ECO:0000256" key="6">
    <source>
        <dbReference type="ARBA" id="ARBA00023004"/>
    </source>
</evidence>
<evidence type="ECO:0000259" key="10">
    <source>
        <dbReference type="PROSITE" id="PS50893"/>
    </source>
</evidence>
<dbReference type="GO" id="GO:0043190">
    <property type="term" value="C:ATP-binding cassette (ABC) transporter complex"/>
    <property type="evidence" value="ECO:0007669"/>
    <property type="project" value="InterPro"/>
</dbReference>
<dbReference type="GO" id="GO:0005524">
    <property type="term" value="F:ATP binding"/>
    <property type="evidence" value="ECO:0007669"/>
    <property type="project" value="UniProtKB-KW"/>
</dbReference>
<dbReference type="InterPro" id="IPR050093">
    <property type="entry name" value="ABC_SmlMolc_Importer"/>
</dbReference>
<dbReference type="PROSITE" id="PS50893">
    <property type="entry name" value="ABC_TRANSPORTER_2"/>
    <property type="match status" value="1"/>
</dbReference>
<keyword evidence="2" id="KW-1003">Cell membrane</keyword>
<evidence type="ECO:0000313" key="11">
    <source>
        <dbReference type="EMBL" id="HAN24965.1"/>
    </source>
</evidence>
<name>A0A3C1KE85_9MICO</name>
<dbReference type="InterPro" id="IPR015853">
    <property type="entry name" value="ABC_transpr_FbpC"/>
</dbReference>
<dbReference type="PANTHER" id="PTHR42781">
    <property type="entry name" value="SPERMIDINE/PUTRESCINE IMPORT ATP-BINDING PROTEIN POTA"/>
    <property type="match status" value="1"/>
</dbReference>
<dbReference type="FunFam" id="3.40.50.300:FF:000425">
    <property type="entry name" value="Probable ABC transporter, ATP-binding subunit"/>
    <property type="match status" value="1"/>
</dbReference>
<evidence type="ECO:0000256" key="3">
    <source>
        <dbReference type="ARBA" id="ARBA00022496"/>
    </source>
</evidence>
<keyword evidence="3" id="KW-0410">Iron transport</keyword>
<dbReference type="InterPro" id="IPR017871">
    <property type="entry name" value="ABC_transporter-like_CS"/>
</dbReference>
<dbReference type="EMBL" id="DMNG01000175">
    <property type="protein sequence ID" value="HAN24965.1"/>
    <property type="molecule type" value="Genomic_DNA"/>
</dbReference>
<dbReference type="PROSITE" id="PS00211">
    <property type="entry name" value="ABC_TRANSPORTER_1"/>
    <property type="match status" value="1"/>
</dbReference>
<feature type="domain" description="ABC transporter" evidence="10">
    <location>
        <begin position="4"/>
        <end position="237"/>
    </location>
</feature>
<dbReference type="EC" id="7.6.2.9" evidence="9"/>
<proteinExistence type="predicted"/>
<evidence type="ECO:0000256" key="8">
    <source>
        <dbReference type="ARBA" id="ARBA00023136"/>
    </source>
</evidence>
<dbReference type="InterPro" id="IPR003593">
    <property type="entry name" value="AAA+_ATPase"/>
</dbReference>
<comment type="caution">
    <text evidence="11">The sequence shown here is derived from an EMBL/GenBank/DDBJ whole genome shotgun (WGS) entry which is preliminary data.</text>
</comment>
<keyword evidence="5 11" id="KW-0067">ATP-binding</keyword>
<dbReference type="GO" id="GO:0015418">
    <property type="term" value="F:ABC-type quaternary ammonium compound transporting activity"/>
    <property type="evidence" value="ECO:0007669"/>
    <property type="project" value="UniProtKB-EC"/>
</dbReference>
<dbReference type="Proteomes" id="UP000257479">
    <property type="component" value="Unassembled WGS sequence"/>
</dbReference>
<dbReference type="SMART" id="SM00382">
    <property type="entry name" value="AAA"/>
    <property type="match status" value="1"/>
</dbReference>
<reference evidence="11 12" key="1">
    <citation type="journal article" date="2018" name="Nat. Biotechnol.">
        <title>A standardized bacterial taxonomy based on genome phylogeny substantially revises the tree of life.</title>
        <authorList>
            <person name="Parks D.H."/>
            <person name="Chuvochina M."/>
            <person name="Waite D.W."/>
            <person name="Rinke C."/>
            <person name="Skarshewski A."/>
            <person name="Chaumeil P.A."/>
            <person name="Hugenholtz P."/>
        </authorList>
    </citation>
    <scope>NUCLEOTIDE SEQUENCE [LARGE SCALE GENOMIC DNA]</scope>
    <source>
        <strain evidence="11">UBA9152</strain>
    </source>
</reference>
<evidence type="ECO:0000256" key="5">
    <source>
        <dbReference type="ARBA" id="ARBA00022840"/>
    </source>
</evidence>
<dbReference type="SUPFAM" id="SSF52540">
    <property type="entry name" value="P-loop containing nucleoside triphosphate hydrolases"/>
    <property type="match status" value="1"/>
</dbReference>
<dbReference type="Pfam" id="PF00005">
    <property type="entry name" value="ABC_tran"/>
    <property type="match status" value="1"/>
</dbReference>
<dbReference type="Pfam" id="PF08402">
    <property type="entry name" value="TOBE_2"/>
    <property type="match status" value="1"/>
</dbReference>
<keyword evidence="1" id="KW-0813">Transport</keyword>
<keyword evidence="7" id="KW-0406">Ion transport</keyword>
<dbReference type="SUPFAM" id="SSF50331">
    <property type="entry name" value="MOP-like"/>
    <property type="match status" value="1"/>
</dbReference>